<name>A0A9D5BRW2_PEA</name>
<reference evidence="6 7" key="1">
    <citation type="journal article" date="2022" name="Nat. Genet.">
        <title>Improved pea reference genome and pan-genome highlight genomic features and evolutionary characteristics.</title>
        <authorList>
            <person name="Yang T."/>
            <person name="Liu R."/>
            <person name="Luo Y."/>
            <person name="Hu S."/>
            <person name="Wang D."/>
            <person name="Wang C."/>
            <person name="Pandey M.K."/>
            <person name="Ge S."/>
            <person name="Xu Q."/>
            <person name="Li N."/>
            <person name="Li G."/>
            <person name="Huang Y."/>
            <person name="Saxena R.K."/>
            <person name="Ji Y."/>
            <person name="Li M."/>
            <person name="Yan X."/>
            <person name="He Y."/>
            <person name="Liu Y."/>
            <person name="Wang X."/>
            <person name="Xiang C."/>
            <person name="Varshney R.K."/>
            <person name="Ding H."/>
            <person name="Gao S."/>
            <person name="Zong X."/>
        </authorList>
    </citation>
    <scope>NUCLEOTIDE SEQUENCE [LARGE SCALE GENOMIC DNA]</scope>
    <source>
        <strain evidence="6 7">cv. Zhongwan 6</strain>
    </source>
</reference>
<dbReference type="InterPro" id="IPR003959">
    <property type="entry name" value="ATPase_AAA_core"/>
</dbReference>
<feature type="domain" description="ATPase AAA-type core" evidence="4">
    <location>
        <begin position="65"/>
        <end position="151"/>
    </location>
</feature>
<dbReference type="GO" id="GO:0016887">
    <property type="term" value="F:ATP hydrolysis activity"/>
    <property type="evidence" value="ECO:0007669"/>
    <property type="project" value="InterPro"/>
</dbReference>
<dbReference type="Gramene" id="Psat01G0583700-T1">
    <property type="protein sequence ID" value="KAI5448580.1"/>
    <property type="gene ID" value="KIW84_015837"/>
</dbReference>
<evidence type="ECO:0000313" key="7">
    <source>
        <dbReference type="Proteomes" id="UP001058974"/>
    </source>
</evidence>
<dbReference type="GO" id="GO:0005524">
    <property type="term" value="F:ATP binding"/>
    <property type="evidence" value="ECO:0007669"/>
    <property type="project" value="UniProtKB-KW"/>
</dbReference>
<dbReference type="AlphaFoldDB" id="A0A9D5BRW2"/>
<sequence>MNFHALKLYGKDLVEQAGKLDPVIGRDEEIRRVVRILSRRTKNNPVVIEGLAQRIVKRDVPSNLADVKLVALDMGALVVGAKYMGEFEERLKAVLKEVEDAEGKVILFINEVHLVLRAGRTDGAMDAANIIRPMLARGQLRCIGATTLDEYRKYVETDAAFERRFQQVYVSEPSVPDTISIFCGLKEKYEGHHGVRIQDGAIIIDAQLSSRKRMQLEVELHTLEKENDKARKARHADTAKYRVVGQDKAVNVVMDVILKSRAGLGISQQPSGSFLFLGPTGVGKTKPTRFFDDEKQLLLINMSEYMEQHSIKIGWCTTRMKFNFVLRDYNVK</sequence>
<dbReference type="Pfam" id="PF17871">
    <property type="entry name" value="AAA_lid_9"/>
    <property type="match status" value="1"/>
</dbReference>
<dbReference type="Gene3D" id="3.40.50.300">
    <property type="entry name" value="P-loop containing nucleotide triphosphate hydrolases"/>
    <property type="match status" value="3"/>
</dbReference>
<dbReference type="EMBL" id="JAMSHJ010000001">
    <property type="protein sequence ID" value="KAI5448580.1"/>
    <property type="molecule type" value="Genomic_DNA"/>
</dbReference>
<evidence type="ECO:0000256" key="2">
    <source>
        <dbReference type="ARBA" id="ARBA00022840"/>
    </source>
</evidence>
<dbReference type="GO" id="GO:0005737">
    <property type="term" value="C:cytoplasm"/>
    <property type="evidence" value="ECO:0007669"/>
    <property type="project" value="TreeGrafter"/>
</dbReference>
<organism evidence="6 7">
    <name type="scientific">Pisum sativum</name>
    <name type="common">Garden pea</name>
    <name type="synonym">Lathyrus oleraceus</name>
    <dbReference type="NCBI Taxonomy" id="3888"/>
    <lineage>
        <taxon>Eukaryota</taxon>
        <taxon>Viridiplantae</taxon>
        <taxon>Streptophyta</taxon>
        <taxon>Embryophyta</taxon>
        <taxon>Tracheophyta</taxon>
        <taxon>Spermatophyta</taxon>
        <taxon>Magnoliopsida</taxon>
        <taxon>eudicotyledons</taxon>
        <taxon>Gunneridae</taxon>
        <taxon>Pentapetalae</taxon>
        <taxon>rosids</taxon>
        <taxon>fabids</taxon>
        <taxon>Fabales</taxon>
        <taxon>Fabaceae</taxon>
        <taxon>Papilionoideae</taxon>
        <taxon>50 kb inversion clade</taxon>
        <taxon>NPAAA clade</taxon>
        <taxon>Hologalegina</taxon>
        <taxon>IRL clade</taxon>
        <taxon>Fabeae</taxon>
        <taxon>Lathyrus</taxon>
    </lineage>
</organism>
<proteinExistence type="predicted"/>
<feature type="domain" description="ClpA/ClpB AAA lid" evidence="5">
    <location>
        <begin position="174"/>
        <end position="211"/>
    </location>
</feature>
<keyword evidence="2" id="KW-0067">ATP-binding</keyword>
<accession>A0A9D5BRW2</accession>
<dbReference type="Pfam" id="PF00004">
    <property type="entry name" value="AAA"/>
    <property type="match status" value="1"/>
</dbReference>
<dbReference type="PANTHER" id="PTHR11638">
    <property type="entry name" value="ATP-DEPENDENT CLP PROTEASE"/>
    <property type="match status" value="1"/>
</dbReference>
<dbReference type="InterPro" id="IPR050130">
    <property type="entry name" value="ClpA_ClpB"/>
</dbReference>
<comment type="caution">
    <text evidence="6">The sequence shown here is derived from an EMBL/GenBank/DDBJ whole genome shotgun (WGS) entry which is preliminary data.</text>
</comment>
<keyword evidence="1" id="KW-0547">Nucleotide-binding</keyword>
<dbReference type="InterPro" id="IPR027417">
    <property type="entry name" value="P-loop_NTPase"/>
</dbReference>
<dbReference type="InterPro" id="IPR041546">
    <property type="entry name" value="ClpA/ClpB_AAA_lid"/>
</dbReference>
<keyword evidence="7" id="KW-1185">Reference proteome</keyword>
<evidence type="ECO:0000313" key="6">
    <source>
        <dbReference type="EMBL" id="KAI5448580.1"/>
    </source>
</evidence>
<feature type="coiled-coil region" evidence="3">
    <location>
        <begin position="206"/>
        <end position="233"/>
    </location>
</feature>
<dbReference type="GO" id="GO:0034605">
    <property type="term" value="P:cellular response to heat"/>
    <property type="evidence" value="ECO:0007669"/>
    <property type="project" value="TreeGrafter"/>
</dbReference>
<keyword evidence="3" id="KW-0175">Coiled coil</keyword>
<protein>
    <submittedName>
        <fullName evidence="6">Uncharacterized protein</fullName>
    </submittedName>
</protein>
<evidence type="ECO:0000256" key="3">
    <source>
        <dbReference type="SAM" id="Coils"/>
    </source>
</evidence>
<evidence type="ECO:0000256" key="1">
    <source>
        <dbReference type="ARBA" id="ARBA00022741"/>
    </source>
</evidence>
<dbReference type="PANTHER" id="PTHR11638:SF18">
    <property type="entry name" value="HEAT SHOCK PROTEIN 104"/>
    <property type="match status" value="1"/>
</dbReference>
<gene>
    <name evidence="6" type="ORF">KIW84_015837</name>
</gene>
<evidence type="ECO:0000259" key="4">
    <source>
        <dbReference type="Pfam" id="PF00004"/>
    </source>
</evidence>
<dbReference type="CDD" id="cd00009">
    <property type="entry name" value="AAA"/>
    <property type="match status" value="1"/>
</dbReference>
<dbReference type="SUPFAM" id="SSF52540">
    <property type="entry name" value="P-loop containing nucleoside triphosphate hydrolases"/>
    <property type="match status" value="2"/>
</dbReference>
<dbReference type="Proteomes" id="UP001058974">
    <property type="component" value="Chromosome 1"/>
</dbReference>
<evidence type="ECO:0000259" key="5">
    <source>
        <dbReference type="Pfam" id="PF17871"/>
    </source>
</evidence>